<keyword evidence="2" id="KW-0723">Serine/threonine-protein kinase</keyword>
<accession>A0A135T8H3</accession>
<dbReference type="SMART" id="SM00220">
    <property type="entry name" value="S_TKc"/>
    <property type="match status" value="1"/>
</dbReference>
<evidence type="ECO:0000313" key="3">
    <source>
        <dbReference type="Proteomes" id="UP000070054"/>
    </source>
</evidence>
<dbReference type="Pfam" id="PF00069">
    <property type="entry name" value="Pkinase"/>
    <property type="match status" value="1"/>
</dbReference>
<evidence type="ECO:0000313" key="2">
    <source>
        <dbReference type="EMBL" id="KXH44433.1"/>
    </source>
</evidence>
<keyword evidence="2" id="KW-0418">Kinase</keyword>
<dbReference type="GO" id="GO:0044773">
    <property type="term" value="P:mitotic DNA damage checkpoint signaling"/>
    <property type="evidence" value="ECO:0007669"/>
    <property type="project" value="TreeGrafter"/>
</dbReference>
<keyword evidence="2" id="KW-0808">Transferase</keyword>
<dbReference type="Gene3D" id="1.10.510.10">
    <property type="entry name" value="Transferase(Phosphotransferase) domain 1"/>
    <property type="match status" value="1"/>
</dbReference>
<sequence length="666" mass="77071">MSNFNIPFINLKRPDIKRANIEFYINQIHPDYDTCERVESQGKEVFRKVHAYQYQISSEKERIAEAKREILVAHKMSRQHRSVAKLLFAFFNTGSSYEIIELVFEKYDGNLENLLLGPYLPQDLMPHAGDRSELIDHILWKEMMNVVEAVMILHTFRSFSNPLDLKPANILVGEDRRGRLTLHLADFGHVVETEPRRATVDYAPPEEEDSEGLGSENETGMTYDVWSIACILLRILIFVQGRCQKSELELFDSNRQAEFVDAAYWCRQNGTFALRTAVGDALALLENQKEEGTKLVASTLRQMFNIQPEERGTMDSCHSALRKAKQNNRPKDQDAMECGCEDWSVSYRNRLANKEFPAHLAVYRDRRQHTTYYNPSEETQEESISIDLDVEMEIHLNRGIYSDISFSPAAYFPPENDDQTNSKMIWLKSILSDYTLLFTDIKEYRQFIALITRQEIISKDETSAQTDFTFIKCSITANKHTFMSGRLHIWKRLTERDYDTKFKRSASATPVSYVPDSENRQTDYKLVLWTRRESNKQKVCVIVDIGETTWKLACGEGASELMILPKRELETMFKSQLRASIYEEQTDPGRTPEKYPFIPIDPVQMEKGLKKGVVKDLHIHFTTSKGKSNIQPRTLTSRKLQIQTLTKIPNEEALDFVKVLDHHVLP</sequence>
<reference evidence="2 3" key="1">
    <citation type="submission" date="2014-02" db="EMBL/GenBank/DDBJ databases">
        <title>The genome sequence of Colletotrichum nymphaeae SA-01.</title>
        <authorList>
            <person name="Baroncelli R."/>
            <person name="Thon M.R."/>
        </authorList>
    </citation>
    <scope>NUCLEOTIDE SEQUENCE [LARGE SCALE GENOMIC DNA]</scope>
    <source>
        <strain evidence="2 3">SA-01</strain>
    </source>
</reference>
<dbReference type="GO" id="GO:0004674">
    <property type="term" value="F:protein serine/threonine kinase activity"/>
    <property type="evidence" value="ECO:0007669"/>
    <property type="project" value="UniProtKB-KW"/>
</dbReference>
<dbReference type="GO" id="GO:0005524">
    <property type="term" value="F:ATP binding"/>
    <property type="evidence" value="ECO:0007669"/>
    <property type="project" value="InterPro"/>
</dbReference>
<dbReference type="OrthoDB" id="248923at2759"/>
<organism evidence="2 3">
    <name type="scientific">Colletotrichum nymphaeae SA-01</name>
    <dbReference type="NCBI Taxonomy" id="1460502"/>
    <lineage>
        <taxon>Eukaryota</taxon>
        <taxon>Fungi</taxon>
        <taxon>Dikarya</taxon>
        <taxon>Ascomycota</taxon>
        <taxon>Pezizomycotina</taxon>
        <taxon>Sordariomycetes</taxon>
        <taxon>Hypocreomycetidae</taxon>
        <taxon>Glomerellales</taxon>
        <taxon>Glomerellaceae</taxon>
        <taxon>Colletotrichum</taxon>
        <taxon>Colletotrichum acutatum species complex</taxon>
    </lineage>
</organism>
<dbReference type="SUPFAM" id="SSF56112">
    <property type="entry name" value="Protein kinase-like (PK-like)"/>
    <property type="match status" value="1"/>
</dbReference>
<proteinExistence type="predicted"/>
<dbReference type="GO" id="GO:0005634">
    <property type="term" value="C:nucleus"/>
    <property type="evidence" value="ECO:0007669"/>
    <property type="project" value="TreeGrafter"/>
</dbReference>
<protein>
    <submittedName>
        <fullName evidence="2">Serine/threonine protein kinase</fullName>
    </submittedName>
</protein>
<dbReference type="InterPro" id="IPR000719">
    <property type="entry name" value="Prot_kinase_dom"/>
</dbReference>
<dbReference type="AlphaFoldDB" id="A0A135T8H3"/>
<dbReference type="PANTHER" id="PTHR44167:SF24">
    <property type="entry name" value="SERINE_THREONINE-PROTEIN KINASE CHK2"/>
    <property type="match status" value="1"/>
</dbReference>
<dbReference type="InterPro" id="IPR011009">
    <property type="entry name" value="Kinase-like_dom_sf"/>
</dbReference>
<comment type="caution">
    <text evidence="2">The sequence shown here is derived from an EMBL/GenBank/DDBJ whole genome shotgun (WGS) entry which is preliminary data.</text>
</comment>
<dbReference type="PANTHER" id="PTHR44167">
    <property type="entry name" value="OVARIAN-SPECIFIC SERINE/THREONINE-PROTEIN KINASE LOK-RELATED"/>
    <property type="match status" value="1"/>
</dbReference>
<dbReference type="EMBL" id="JEMN01001205">
    <property type="protein sequence ID" value="KXH44433.1"/>
    <property type="molecule type" value="Genomic_DNA"/>
</dbReference>
<keyword evidence="3" id="KW-1185">Reference proteome</keyword>
<dbReference type="Proteomes" id="UP000070054">
    <property type="component" value="Unassembled WGS sequence"/>
</dbReference>
<name>A0A135T8H3_9PEZI</name>
<feature type="domain" description="Protein kinase" evidence="1">
    <location>
        <begin position="1"/>
        <end position="321"/>
    </location>
</feature>
<dbReference type="PROSITE" id="PS50011">
    <property type="entry name" value="PROTEIN_KINASE_DOM"/>
    <property type="match status" value="1"/>
</dbReference>
<evidence type="ECO:0000259" key="1">
    <source>
        <dbReference type="PROSITE" id="PS50011"/>
    </source>
</evidence>
<gene>
    <name evidence="2" type="ORF">CNYM01_07294</name>
</gene>